<keyword evidence="9 13" id="KW-0560">Oxidoreductase</keyword>
<evidence type="ECO:0000259" key="14">
    <source>
        <dbReference type="Pfam" id="PF00394"/>
    </source>
</evidence>
<feature type="domain" description="Plastocyanin-like" evidence="15">
    <location>
        <begin position="408"/>
        <end position="493"/>
    </location>
</feature>
<keyword evidence="7 13" id="KW-0479">Metal-binding</keyword>
<evidence type="ECO:0000256" key="4">
    <source>
        <dbReference type="ARBA" id="ARBA00012297"/>
    </source>
</evidence>
<dbReference type="InterPro" id="IPR011707">
    <property type="entry name" value="Cu-oxidase-like_N"/>
</dbReference>
<dbReference type="GO" id="GO:0048046">
    <property type="term" value="C:apoplast"/>
    <property type="evidence" value="ECO:0007669"/>
    <property type="project" value="UniProtKB-SubCell"/>
</dbReference>
<keyword evidence="12 13" id="KW-0439">Lignin degradation</keyword>
<feature type="chain" id="PRO_5027163144" description="Laccase" evidence="13">
    <location>
        <begin position="25"/>
        <end position="537"/>
    </location>
</feature>
<organism evidence="17 18">
    <name type="scientific">Prunus armeniaca</name>
    <name type="common">Apricot</name>
    <name type="synonym">Armeniaca vulgaris</name>
    <dbReference type="NCBI Taxonomy" id="36596"/>
    <lineage>
        <taxon>Eukaryota</taxon>
        <taxon>Viridiplantae</taxon>
        <taxon>Streptophyta</taxon>
        <taxon>Embryophyta</taxon>
        <taxon>Tracheophyta</taxon>
        <taxon>Spermatophyta</taxon>
        <taxon>Magnoliopsida</taxon>
        <taxon>eudicotyledons</taxon>
        <taxon>Gunneridae</taxon>
        <taxon>Pentapetalae</taxon>
        <taxon>rosids</taxon>
        <taxon>fabids</taxon>
        <taxon>Rosales</taxon>
        <taxon>Rosaceae</taxon>
        <taxon>Amygdaloideae</taxon>
        <taxon>Amygdaleae</taxon>
        <taxon>Prunus</taxon>
    </lineage>
</organism>
<evidence type="ECO:0000256" key="6">
    <source>
        <dbReference type="ARBA" id="ARBA00022525"/>
    </source>
</evidence>
<keyword evidence="10 13" id="KW-0186">Copper</keyword>
<evidence type="ECO:0000256" key="7">
    <source>
        <dbReference type="ARBA" id="ARBA00022723"/>
    </source>
</evidence>
<feature type="domain" description="Plastocyanin-like" evidence="14">
    <location>
        <begin position="139"/>
        <end position="279"/>
    </location>
</feature>
<dbReference type="Gene3D" id="2.60.40.420">
    <property type="entry name" value="Cupredoxins - blue copper proteins"/>
    <property type="match status" value="3"/>
</dbReference>
<evidence type="ECO:0000259" key="16">
    <source>
        <dbReference type="Pfam" id="PF07732"/>
    </source>
</evidence>
<evidence type="ECO:0000256" key="12">
    <source>
        <dbReference type="ARBA" id="ARBA00023185"/>
    </source>
</evidence>
<evidence type="ECO:0000256" key="11">
    <source>
        <dbReference type="ARBA" id="ARBA00023180"/>
    </source>
</evidence>
<keyword evidence="8 13" id="KW-0677">Repeat</keyword>
<dbReference type="GO" id="GO:0046274">
    <property type="term" value="P:lignin catabolic process"/>
    <property type="evidence" value="ECO:0007669"/>
    <property type="project" value="UniProtKB-KW"/>
</dbReference>
<accession>A0A6J5Y5X0</accession>
<evidence type="ECO:0000256" key="13">
    <source>
        <dbReference type="RuleBase" id="RU361119"/>
    </source>
</evidence>
<dbReference type="Pfam" id="PF00394">
    <property type="entry name" value="Cu-oxidase"/>
    <property type="match status" value="1"/>
</dbReference>
<keyword evidence="11" id="KW-0325">Glycoprotein</keyword>
<evidence type="ECO:0000256" key="3">
    <source>
        <dbReference type="ARBA" id="ARBA00010609"/>
    </source>
</evidence>
<dbReference type="CDD" id="cd13875">
    <property type="entry name" value="CuRO_2_LCC_plant"/>
    <property type="match status" value="1"/>
</dbReference>
<comment type="subcellular location">
    <subcellularLocation>
        <location evidence="2 13">Secreted</location>
        <location evidence="2 13">Extracellular space</location>
        <location evidence="2 13">Apoplast</location>
    </subcellularLocation>
</comment>
<dbReference type="GO" id="GO:0052716">
    <property type="term" value="F:hydroquinone:oxygen oxidoreductase activity"/>
    <property type="evidence" value="ECO:0007669"/>
    <property type="project" value="UniProtKB-EC"/>
</dbReference>
<comment type="cofactor">
    <cofactor evidence="13">
        <name>Cu cation</name>
        <dbReference type="ChEBI" id="CHEBI:23378"/>
    </cofactor>
    <text evidence="13">Binds 4 Cu cations per monomer.</text>
</comment>
<dbReference type="InterPro" id="IPR045087">
    <property type="entry name" value="Cu-oxidase_fam"/>
</dbReference>
<evidence type="ECO:0000256" key="10">
    <source>
        <dbReference type="ARBA" id="ARBA00023008"/>
    </source>
</evidence>
<evidence type="ECO:0000256" key="2">
    <source>
        <dbReference type="ARBA" id="ARBA00004271"/>
    </source>
</evidence>
<evidence type="ECO:0000313" key="18">
    <source>
        <dbReference type="Proteomes" id="UP000507245"/>
    </source>
</evidence>
<evidence type="ECO:0000256" key="5">
    <source>
        <dbReference type="ARBA" id="ARBA00022523"/>
    </source>
</evidence>
<dbReference type="AlphaFoldDB" id="A0A6J5Y5X0"/>
<sequence>MLSGKRNSALQILSLLLLFLHCQASSHNYHFVVKEATYTRLCSTKEILTVNGKFPGPVLQAHKGHGVKQPRYPWSDGPEYITQCPIQPGHKFKQKIIFSEEEGTIWWHAHSDWFRATVYGAIIVYPKRGASYPFPPPHEEVPIILGQWWKRDIMEVFEEFVRTGGEPNVSDAHTINGQPGDLYPCSKSGLSAPDNNAAMNSILFFSIANHSLTVVGADGSYTKPVTRDYITISPGQTLDALLLTNQQVGQYYMAARAYSSSPAVAFDNSTTTAIVQYNNRNSTPFSSPPILPYLPYYNDTNAAFNFFDSLRSLANEDHPIDVPKNITTRLISTVSVNTFPCPNNSCEGPNGTRLAASMNNISFVDPTTTDILEAYYYHINGVFREGFPDFPPLVYNFTGEDLPLILQTPKRGTMVKVFDYGSIVECVFQGTNLVAGIDHPMHLHGFSFYVVGRGFGNFDQDKDPLNYNLVDPPHRNTVTVPISGWTAIRFKPTIRSMVLALPFGASRNMGNEHRFHCKNGKHNKEKLLPAPQEMPPC</sequence>
<dbReference type="Proteomes" id="UP000507245">
    <property type="component" value="Unassembled WGS sequence"/>
</dbReference>
<protein>
    <recommendedName>
        <fullName evidence="4 13">Laccase</fullName>
        <ecNumber evidence="4 13">1.10.3.2</ecNumber>
    </recommendedName>
    <alternativeName>
        <fullName evidence="13">Benzenediol:oxygen oxidoreductase</fullName>
    </alternativeName>
    <alternativeName>
        <fullName evidence="13">Diphenol oxidase</fullName>
    </alternativeName>
    <alternativeName>
        <fullName evidence="13">Urishiol oxidase</fullName>
    </alternativeName>
</protein>
<keyword evidence="13" id="KW-0732">Signal</keyword>
<gene>
    <name evidence="17" type="ORF">ORAREDHAP_LOCUS48149</name>
</gene>
<dbReference type="Pfam" id="PF07731">
    <property type="entry name" value="Cu-oxidase_2"/>
    <property type="match status" value="1"/>
</dbReference>
<comment type="catalytic activity">
    <reaction evidence="1 13">
        <text>4 hydroquinone + O2 = 4 benzosemiquinone + 2 H2O</text>
        <dbReference type="Rhea" id="RHEA:11276"/>
        <dbReference type="ChEBI" id="CHEBI:15377"/>
        <dbReference type="ChEBI" id="CHEBI:15379"/>
        <dbReference type="ChEBI" id="CHEBI:17594"/>
        <dbReference type="ChEBI" id="CHEBI:17977"/>
        <dbReference type="EC" id="1.10.3.2"/>
    </reaction>
</comment>
<evidence type="ECO:0000259" key="15">
    <source>
        <dbReference type="Pfam" id="PF07731"/>
    </source>
</evidence>
<evidence type="ECO:0000256" key="1">
    <source>
        <dbReference type="ARBA" id="ARBA00000349"/>
    </source>
</evidence>
<dbReference type="PANTHER" id="PTHR11709">
    <property type="entry name" value="MULTI-COPPER OXIDASE"/>
    <property type="match status" value="1"/>
</dbReference>
<reference evidence="18" key="1">
    <citation type="journal article" date="2020" name="Genome Biol.">
        <title>Gamete binning: chromosome-level and haplotype-resolved genome assembly enabled by high-throughput single-cell sequencing of gamete genomes.</title>
        <authorList>
            <person name="Campoy J.A."/>
            <person name="Sun H."/>
            <person name="Goel M."/>
            <person name="Jiao W.-B."/>
            <person name="Folz-Donahue K."/>
            <person name="Wang N."/>
            <person name="Rubio M."/>
            <person name="Liu C."/>
            <person name="Kukat C."/>
            <person name="Ruiz D."/>
            <person name="Huettel B."/>
            <person name="Schneeberger K."/>
        </authorList>
    </citation>
    <scope>NUCLEOTIDE SEQUENCE [LARGE SCALE GENOMIC DNA]</scope>
    <source>
        <strain evidence="18">cv. Rojo Pasion</strain>
    </source>
</reference>
<feature type="signal peptide" evidence="13">
    <location>
        <begin position="1"/>
        <end position="24"/>
    </location>
</feature>
<dbReference type="NCBIfam" id="TIGR03389">
    <property type="entry name" value="laccase"/>
    <property type="match status" value="1"/>
</dbReference>
<comment type="similarity">
    <text evidence="3 13">Belongs to the multicopper oxidase family.</text>
</comment>
<evidence type="ECO:0000313" key="17">
    <source>
        <dbReference type="EMBL" id="CAB4319992.1"/>
    </source>
</evidence>
<dbReference type="OrthoDB" id="2121828at2759"/>
<dbReference type="PANTHER" id="PTHR11709:SF443">
    <property type="entry name" value="LACCASE-15"/>
    <property type="match status" value="1"/>
</dbReference>
<name>A0A6J5Y5X0_PRUAR</name>
<dbReference type="Pfam" id="PF07732">
    <property type="entry name" value="Cu-oxidase_3"/>
    <property type="match status" value="1"/>
</dbReference>
<proteinExistence type="inferred from homology"/>
<keyword evidence="18" id="KW-1185">Reference proteome</keyword>
<dbReference type="InterPro" id="IPR011706">
    <property type="entry name" value="Cu-oxidase_C"/>
</dbReference>
<comment type="function">
    <text evidence="13">Lignin degradation and detoxification of lignin-derived products.</text>
</comment>
<dbReference type="InterPro" id="IPR001117">
    <property type="entry name" value="Cu-oxidase_2nd"/>
</dbReference>
<dbReference type="InterPro" id="IPR008972">
    <property type="entry name" value="Cupredoxin"/>
</dbReference>
<keyword evidence="6 13" id="KW-0964">Secreted</keyword>
<keyword evidence="5 13" id="KW-0052">Apoplast</keyword>
<dbReference type="InterPro" id="IPR017761">
    <property type="entry name" value="Laccase"/>
</dbReference>
<evidence type="ECO:0000256" key="9">
    <source>
        <dbReference type="ARBA" id="ARBA00023002"/>
    </source>
</evidence>
<dbReference type="InterPro" id="IPR034285">
    <property type="entry name" value="CuRO_2_LCC"/>
</dbReference>
<dbReference type="EC" id="1.10.3.2" evidence="4 13"/>
<dbReference type="GO" id="GO:0005507">
    <property type="term" value="F:copper ion binding"/>
    <property type="evidence" value="ECO:0007669"/>
    <property type="project" value="InterPro"/>
</dbReference>
<feature type="domain" description="Plastocyanin-like" evidence="16">
    <location>
        <begin position="65"/>
        <end position="127"/>
    </location>
</feature>
<dbReference type="SUPFAM" id="SSF49503">
    <property type="entry name" value="Cupredoxins"/>
    <property type="match status" value="3"/>
</dbReference>
<dbReference type="EMBL" id="CAEKKB010000008">
    <property type="protein sequence ID" value="CAB4319992.1"/>
    <property type="molecule type" value="Genomic_DNA"/>
</dbReference>
<evidence type="ECO:0000256" key="8">
    <source>
        <dbReference type="ARBA" id="ARBA00022737"/>
    </source>
</evidence>